<evidence type="ECO:0000313" key="3">
    <source>
        <dbReference type="Proteomes" id="UP000283530"/>
    </source>
</evidence>
<organism evidence="2 3">
    <name type="scientific">Cinnamomum micranthum f. kanehirae</name>
    <dbReference type="NCBI Taxonomy" id="337451"/>
    <lineage>
        <taxon>Eukaryota</taxon>
        <taxon>Viridiplantae</taxon>
        <taxon>Streptophyta</taxon>
        <taxon>Embryophyta</taxon>
        <taxon>Tracheophyta</taxon>
        <taxon>Spermatophyta</taxon>
        <taxon>Magnoliopsida</taxon>
        <taxon>Magnoliidae</taxon>
        <taxon>Laurales</taxon>
        <taxon>Lauraceae</taxon>
        <taxon>Cinnamomum</taxon>
    </lineage>
</organism>
<name>A0A443PZI3_9MAGN</name>
<keyword evidence="3" id="KW-1185">Reference proteome</keyword>
<evidence type="ECO:0000313" key="2">
    <source>
        <dbReference type="EMBL" id="RWR96164.1"/>
    </source>
</evidence>
<accession>A0A443PZI3</accession>
<dbReference type="AlphaFoldDB" id="A0A443PZI3"/>
<comment type="caution">
    <text evidence="2">The sequence shown here is derived from an EMBL/GenBank/DDBJ whole genome shotgun (WGS) entry which is preliminary data.</text>
</comment>
<dbReference type="EMBL" id="QPKB01000012">
    <property type="protein sequence ID" value="RWR96164.1"/>
    <property type="molecule type" value="Genomic_DNA"/>
</dbReference>
<sequence>MRSVGRETCAPTGMVSPPIVVVLQARRASPTTGGNYKQNPLIFWLLSPSNQHFKIGMGSGIPTWSGRNAEEEKHCGRYQTHP</sequence>
<protein>
    <submittedName>
        <fullName evidence="2">Uncharacterized protein</fullName>
    </submittedName>
</protein>
<feature type="region of interest" description="Disordered" evidence="1">
    <location>
        <begin position="62"/>
        <end position="82"/>
    </location>
</feature>
<evidence type="ECO:0000256" key="1">
    <source>
        <dbReference type="SAM" id="MobiDB-lite"/>
    </source>
</evidence>
<proteinExistence type="predicted"/>
<reference evidence="2 3" key="1">
    <citation type="journal article" date="2019" name="Nat. Plants">
        <title>Stout camphor tree genome fills gaps in understanding of flowering plant genome evolution.</title>
        <authorList>
            <person name="Chaw S.M."/>
            <person name="Liu Y.C."/>
            <person name="Wu Y.W."/>
            <person name="Wang H.Y."/>
            <person name="Lin C.I."/>
            <person name="Wu C.S."/>
            <person name="Ke H.M."/>
            <person name="Chang L.Y."/>
            <person name="Hsu C.Y."/>
            <person name="Yang H.T."/>
            <person name="Sudianto E."/>
            <person name="Hsu M.H."/>
            <person name="Wu K.P."/>
            <person name="Wang L.N."/>
            <person name="Leebens-Mack J.H."/>
            <person name="Tsai I.J."/>
        </authorList>
    </citation>
    <scope>NUCLEOTIDE SEQUENCE [LARGE SCALE GENOMIC DNA]</scope>
    <source>
        <strain evidence="3">cv. Chaw 1501</strain>
        <tissue evidence="2">Young leaves</tissue>
    </source>
</reference>
<gene>
    <name evidence="2" type="ORF">CKAN_02553300</name>
</gene>
<dbReference type="Proteomes" id="UP000283530">
    <property type="component" value="Unassembled WGS sequence"/>
</dbReference>